<dbReference type="GO" id="GO:0005840">
    <property type="term" value="C:ribosome"/>
    <property type="evidence" value="ECO:0007669"/>
    <property type="project" value="UniProtKB-KW"/>
</dbReference>
<dbReference type="CTD" id="25873"/>
<dbReference type="Proteomes" id="UP000711488">
    <property type="component" value="Unassembled WGS sequence"/>
</dbReference>
<sequence>MPLPFEYARGLNKGHKVTKTKFKPRHGARKGRITAHNKFIRDIVREIVGFAPYERRCMEFLKVSREKRALKFLKKRLGTHLRAKRKREELQKVILQQRKAAAAAAAAAH</sequence>
<protein>
    <recommendedName>
        <fullName evidence="5">Large ribosomal subunit protein eL36</fullName>
    </recommendedName>
    <alternativeName>
        <fullName evidence="6">60S ribosomal protein L36</fullName>
    </alternativeName>
</protein>
<dbReference type="GeneID" id="108666946"/>
<dbReference type="OrthoDB" id="9616667at2759"/>
<comment type="similarity">
    <text evidence="1">Belongs to the eukaryotic ribosomal protein eL36 family.</text>
</comment>
<dbReference type="Proteomes" id="UP000694843">
    <property type="component" value="Unplaced"/>
</dbReference>
<name>A0A6A0HDD3_HYAAZ</name>
<evidence type="ECO:0000256" key="1">
    <source>
        <dbReference type="ARBA" id="ARBA00006509"/>
    </source>
</evidence>
<proteinExistence type="inferred from homology"/>
<evidence type="ECO:0000256" key="4">
    <source>
        <dbReference type="ARBA" id="ARBA00023274"/>
    </source>
</evidence>
<dbReference type="PANTHER" id="PTHR10114">
    <property type="entry name" value="60S RIBOSOMAL PROTEIN L36"/>
    <property type="match status" value="1"/>
</dbReference>
<evidence type="ECO:0000256" key="5">
    <source>
        <dbReference type="ARBA" id="ARBA00035226"/>
    </source>
</evidence>
<evidence type="ECO:0000256" key="3">
    <source>
        <dbReference type="ARBA" id="ARBA00022980"/>
    </source>
</evidence>
<dbReference type="EMBL" id="JQDR03001403">
    <property type="protein sequence ID" value="KAA0203529.1"/>
    <property type="molecule type" value="Genomic_DNA"/>
</dbReference>
<reference evidence="7" key="3">
    <citation type="submission" date="2019-06" db="EMBL/GenBank/DDBJ databases">
        <authorList>
            <person name="Poynton C."/>
            <person name="Hasenbein S."/>
            <person name="Benoit J.B."/>
            <person name="Sepulveda M.S."/>
            <person name="Poelchau M.F."/>
            <person name="Murali S.C."/>
            <person name="Chen S."/>
            <person name="Glastad K.M."/>
            <person name="Werren J.H."/>
            <person name="Vineis J.H."/>
            <person name="Bowen J.L."/>
            <person name="Friedrich M."/>
            <person name="Jones J."/>
            <person name="Robertson H.M."/>
            <person name="Feyereisen R."/>
            <person name="Mechler-Hickson A."/>
            <person name="Mathers N."/>
            <person name="Lee C.E."/>
            <person name="Colbourne J.K."/>
            <person name="Biales A."/>
            <person name="Johnston J.S."/>
            <person name="Wellborn G.A."/>
            <person name="Rosendale A.J."/>
            <person name="Cridge A.G."/>
            <person name="Munoz-Torres M.C."/>
            <person name="Bain P.A."/>
            <person name="Manny A.R."/>
            <person name="Major K.M."/>
            <person name="Lambert F.N."/>
            <person name="Vulpe C.D."/>
            <person name="Tuck P."/>
            <person name="Blalock B.J."/>
            <person name="Lin Y.-Y."/>
            <person name="Smith M.E."/>
            <person name="Ochoa-Acuna H."/>
            <person name="Chen M.-J.M."/>
            <person name="Childers C.P."/>
            <person name="Qu J."/>
            <person name="Dugan S."/>
            <person name="Lee S.L."/>
            <person name="Chao H."/>
            <person name="Dinh H."/>
            <person name="Han Y."/>
            <person name="Doddapaneni H."/>
            <person name="Worley K.C."/>
            <person name="Muzny D.M."/>
            <person name="Gibbs R.A."/>
            <person name="Richards S."/>
        </authorList>
    </citation>
    <scope>NUCLEOTIDE SEQUENCE</scope>
    <source>
        <strain evidence="7">HAZT.00-mixed</strain>
        <tissue evidence="7">Whole organism</tissue>
    </source>
</reference>
<comment type="subunit">
    <text evidence="2">Component of the large ribosomal subunit.</text>
</comment>
<evidence type="ECO:0000313" key="9">
    <source>
        <dbReference type="RefSeq" id="XP_018009409.1"/>
    </source>
</evidence>
<dbReference type="InterPro" id="IPR000509">
    <property type="entry name" value="Ribosomal_eL36"/>
</dbReference>
<evidence type="ECO:0000256" key="2">
    <source>
        <dbReference type="ARBA" id="ARBA00011133"/>
    </source>
</evidence>
<dbReference type="RefSeq" id="XP_018009409.1">
    <property type="nucleotide sequence ID" value="XM_018153920.2"/>
</dbReference>
<dbReference type="KEGG" id="hazt:108666946"/>
<gene>
    <name evidence="9" type="primary">LOC108666946</name>
    <name evidence="7" type="ORF">HAZT_HAZT005044</name>
</gene>
<dbReference type="FunFam" id="1.10.10.1760:FF:000001">
    <property type="entry name" value="60S ribosomal protein L36"/>
    <property type="match status" value="1"/>
</dbReference>
<evidence type="ECO:0000313" key="8">
    <source>
        <dbReference type="Proteomes" id="UP000694843"/>
    </source>
</evidence>
<dbReference type="Gene3D" id="1.10.10.1760">
    <property type="entry name" value="60S ribosomal protein L36"/>
    <property type="match status" value="1"/>
</dbReference>
<organism evidence="7">
    <name type="scientific">Hyalella azteca</name>
    <name type="common">Amphipod</name>
    <dbReference type="NCBI Taxonomy" id="294128"/>
    <lineage>
        <taxon>Eukaryota</taxon>
        <taxon>Metazoa</taxon>
        <taxon>Ecdysozoa</taxon>
        <taxon>Arthropoda</taxon>
        <taxon>Crustacea</taxon>
        <taxon>Multicrustacea</taxon>
        <taxon>Malacostraca</taxon>
        <taxon>Eumalacostraca</taxon>
        <taxon>Peracarida</taxon>
        <taxon>Amphipoda</taxon>
        <taxon>Senticaudata</taxon>
        <taxon>Talitrida</taxon>
        <taxon>Talitroidea</taxon>
        <taxon>Hyalellidae</taxon>
        <taxon>Hyalella</taxon>
    </lineage>
</organism>
<keyword evidence="4" id="KW-0687">Ribonucleoprotein</keyword>
<reference evidence="9" key="4">
    <citation type="submission" date="2025-04" db="UniProtKB">
        <authorList>
            <consortium name="RefSeq"/>
        </authorList>
    </citation>
    <scope>IDENTIFICATION</scope>
    <source>
        <tissue evidence="9">Whole organism</tissue>
    </source>
</reference>
<dbReference type="Pfam" id="PF01158">
    <property type="entry name" value="Ribosomal_L36e"/>
    <property type="match status" value="1"/>
</dbReference>
<reference evidence="7" key="1">
    <citation type="submission" date="2014-08" db="EMBL/GenBank/DDBJ databases">
        <authorList>
            <person name="Murali S."/>
            <person name="Richards S."/>
            <person name="Bandaranaike D."/>
            <person name="Bellair M."/>
            <person name="Blankenburg K."/>
            <person name="Chao H."/>
            <person name="Dinh H."/>
            <person name="Doddapaneni H."/>
            <person name="Dugan-Rocha S."/>
            <person name="Elkadiri S."/>
            <person name="Gnanaolivu R."/>
            <person name="Hughes D."/>
            <person name="Lee S."/>
            <person name="Li M."/>
            <person name="Ming W."/>
            <person name="Munidasa M."/>
            <person name="Muniz J."/>
            <person name="Nguyen L."/>
            <person name="Osuji N."/>
            <person name="Pu L.-L."/>
            <person name="Puazo M."/>
            <person name="Skinner E."/>
            <person name="Qu C."/>
            <person name="Quiroz J."/>
            <person name="Raj R."/>
            <person name="Weissenberger G."/>
            <person name="Xin Y."/>
            <person name="Zou X."/>
            <person name="Han Y."/>
            <person name="Worley K."/>
            <person name="Muzny D."/>
            <person name="Gibbs R."/>
        </authorList>
    </citation>
    <scope>NUCLEOTIDE SEQUENCE</scope>
    <source>
        <strain evidence="7">HAZT.00-mixed</strain>
        <tissue evidence="7">Whole organism</tissue>
    </source>
</reference>
<dbReference type="GO" id="GO:0006412">
    <property type="term" value="P:translation"/>
    <property type="evidence" value="ECO:0007669"/>
    <property type="project" value="InterPro"/>
</dbReference>
<accession>A0A6A0HDD3</accession>
<dbReference type="GO" id="GO:0003735">
    <property type="term" value="F:structural constituent of ribosome"/>
    <property type="evidence" value="ECO:0007669"/>
    <property type="project" value="InterPro"/>
</dbReference>
<keyword evidence="3 9" id="KW-0689">Ribosomal protein</keyword>
<dbReference type="InterPro" id="IPR038097">
    <property type="entry name" value="Ribosomal_eL36_sf"/>
</dbReference>
<keyword evidence="8" id="KW-1185">Reference proteome</keyword>
<evidence type="ECO:0000313" key="7">
    <source>
        <dbReference type="EMBL" id="KAA0203529.1"/>
    </source>
</evidence>
<reference evidence="7" key="2">
    <citation type="journal article" date="2018" name="Environ. Sci. Technol.">
        <title>The Toxicogenome of Hyalella azteca: A Model for Sediment Ecotoxicology and Evolutionary Toxicology.</title>
        <authorList>
            <person name="Poynton H.C."/>
            <person name="Hasenbein S."/>
            <person name="Benoit J.B."/>
            <person name="Sepulveda M.S."/>
            <person name="Poelchau M.F."/>
            <person name="Hughes D.S.T."/>
            <person name="Murali S.C."/>
            <person name="Chen S."/>
            <person name="Glastad K.M."/>
            <person name="Goodisman M.A.D."/>
            <person name="Werren J.H."/>
            <person name="Vineis J.H."/>
            <person name="Bowen J.L."/>
            <person name="Friedrich M."/>
            <person name="Jones J."/>
            <person name="Robertson H.M."/>
            <person name="Feyereisen R."/>
            <person name="Mechler-Hickson A."/>
            <person name="Mathers N."/>
            <person name="Lee C.E."/>
            <person name="Colbourne J.K."/>
            <person name="Biales A."/>
            <person name="Johnston J.S."/>
            <person name="Wellborn G.A."/>
            <person name="Rosendale A.J."/>
            <person name="Cridge A.G."/>
            <person name="Munoz-Torres M.C."/>
            <person name="Bain P.A."/>
            <person name="Manny A.R."/>
            <person name="Major K.M."/>
            <person name="Lambert F.N."/>
            <person name="Vulpe C.D."/>
            <person name="Tuck P."/>
            <person name="Blalock B.J."/>
            <person name="Lin Y.Y."/>
            <person name="Smith M.E."/>
            <person name="Ochoa-Acuna H."/>
            <person name="Chen M.M."/>
            <person name="Childers C.P."/>
            <person name="Qu J."/>
            <person name="Dugan S."/>
            <person name="Lee S.L."/>
            <person name="Chao H."/>
            <person name="Dinh H."/>
            <person name="Han Y."/>
            <person name="Doddapaneni H."/>
            <person name="Worley K.C."/>
            <person name="Muzny D.M."/>
            <person name="Gibbs R.A."/>
            <person name="Richards S."/>
        </authorList>
    </citation>
    <scope>NUCLEOTIDE SEQUENCE</scope>
    <source>
        <strain evidence="7">HAZT.00-mixed</strain>
        <tissue evidence="7">Whole organism</tissue>
    </source>
</reference>
<dbReference type="AlphaFoldDB" id="A0A6A0HDD3"/>
<dbReference type="GO" id="GO:1990904">
    <property type="term" value="C:ribonucleoprotein complex"/>
    <property type="evidence" value="ECO:0007669"/>
    <property type="project" value="UniProtKB-KW"/>
</dbReference>
<dbReference type="OMA" id="GMHIRIM"/>
<evidence type="ECO:0000256" key="6">
    <source>
        <dbReference type="ARBA" id="ARBA00035331"/>
    </source>
</evidence>